<keyword evidence="2" id="KW-1185">Reference proteome</keyword>
<dbReference type="AlphaFoldDB" id="A0A518IPC0"/>
<dbReference type="EMBL" id="CP036318">
    <property type="protein sequence ID" value="QDV54928.1"/>
    <property type="molecule type" value="Genomic_DNA"/>
</dbReference>
<dbReference type="Proteomes" id="UP000316770">
    <property type="component" value="Chromosome"/>
</dbReference>
<accession>A0A518IPC0</accession>
<organism evidence="1 2">
    <name type="scientific">Rosistilla oblonga</name>
    <dbReference type="NCBI Taxonomy" id="2527990"/>
    <lineage>
        <taxon>Bacteria</taxon>
        <taxon>Pseudomonadati</taxon>
        <taxon>Planctomycetota</taxon>
        <taxon>Planctomycetia</taxon>
        <taxon>Pirellulales</taxon>
        <taxon>Pirellulaceae</taxon>
        <taxon>Rosistilla</taxon>
    </lineage>
</organism>
<gene>
    <name evidence="1" type="ORF">Mal33_08940</name>
</gene>
<reference evidence="1 2" key="1">
    <citation type="submission" date="2019-02" db="EMBL/GenBank/DDBJ databases">
        <title>Deep-cultivation of Planctomycetes and their phenomic and genomic characterization uncovers novel biology.</title>
        <authorList>
            <person name="Wiegand S."/>
            <person name="Jogler M."/>
            <person name="Boedeker C."/>
            <person name="Pinto D."/>
            <person name="Vollmers J."/>
            <person name="Rivas-Marin E."/>
            <person name="Kohn T."/>
            <person name="Peeters S.H."/>
            <person name="Heuer A."/>
            <person name="Rast P."/>
            <person name="Oberbeckmann S."/>
            <person name="Bunk B."/>
            <person name="Jeske O."/>
            <person name="Meyerdierks A."/>
            <person name="Storesund J.E."/>
            <person name="Kallscheuer N."/>
            <person name="Luecker S."/>
            <person name="Lage O.M."/>
            <person name="Pohl T."/>
            <person name="Merkel B.J."/>
            <person name="Hornburger P."/>
            <person name="Mueller R.-W."/>
            <person name="Bruemmer F."/>
            <person name="Labrenz M."/>
            <person name="Spormann A.M."/>
            <person name="Op den Camp H."/>
            <person name="Overmann J."/>
            <person name="Amann R."/>
            <person name="Jetten M.S.M."/>
            <person name="Mascher T."/>
            <person name="Medema M.H."/>
            <person name="Devos D.P."/>
            <person name="Kaster A.-K."/>
            <person name="Ovreas L."/>
            <person name="Rohde M."/>
            <person name="Galperin M.Y."/>
            <person name="Jogler C."/>
        </authorList>
    </citation>
    <scope>NUCLEOTIDE SEQUENCE [LARGE SCALE GENOMIC DNA]</scope>
    <source>
        <strain evidence="1 2">Mal33</strain>
    </source>
</reference>
<name>A0A518IPC0_9BACT</name>
<protein>
    <submittedName>
        <fullName evidence="1">Uncharacterized protein</fullName>
    </submittedName>
</protein>
<evidence type="ECO:0000313" key="1">
    <source>
        <dbReference type="EMBL" id="QDV54928.1"/>
    </source>
</evidence>
<sequence length="61" mass="6375">MLSINLSPGLLVSVFSKEVQKFGTVVTAFGLVVVIKPDTATSAIVTILATNSHVWTAGIQC</sequence>
<proteinExistence type="predicted"/>
<evidence type="ECO:0000313" key="2">
    <source>
        <dbReference type="Proteomes" id="UP000316770"/>
    </source>
</evidence>